<evidence type="ECO:0000313" key="3">
    <source>
        <dbReference type="Proteomes" id="UP000008680"/>
    </source>
</evidence>
<keyword evidence="1" id="KW-1133">Transmembrane helix</keyword>
<dbReference type="PATRIC" id="fig|634498.28.peg.1946"/>
<feature type="transmembrane region" description="Helical" evidence="1">
    <location>
        <begin position="99"/>
        <end position="117"/>
    </location>
</feature>
<name>D3E072_METRM</name>
<keyword evidence="1" id="KW-0812">Transmembrane</keyword>
<feature type="transmembrane region" description="Helical" evidence="1">
    <location>
        <begin position="45"/>
        <end position="67"/>
    </location>
</feature>
<dbReference type="AlphaFoldDB" id="D3E072"/>
<reference evidence="2 3" key="1">
    <citation type="journal article" date="2010" name="PLoS ONE">
        <title>The genome sequence of the rumen methanogen Methanobrevibacter ruminantium reveals new possibilities for controlling ruminant methane emissions.</title>
        <authorList>
            <person name="Leahy S.C."/>
            <person name="Kelly W.J."/>
            <person name="Altermann E."/>
            <person name="Ronimus R.S."/>
            <person name="Yeoman C.J."/>
            <person name="Pacheco D.M."/>
            <person name="Li D."/>
            <person name="Kong Z."/>
            <person name="McTavish S."/>
            <person name="Sang C."/>
            <person name="Lambie S.C."/>
            <person name="Janssen P.H."/>
            <person name="Dey D."/>
            <person name="Attwood G.T."/>
        </authorList>
    </citation>
    <scope>NUCLEOTIDE SEQUENCE [LARGE SCALE GENOMIC DNA]</scope>
    <source>
        <strain evidence="3">ATCC 35063 / DSM 1093 / JCM 13430 / OCM 146 / M1</strain>
    </source>
</reference>
<keyword evidence="1" id="KW-0472">Membrane</keyword>
<feature type="transmembrane region" description="Helical" evidence="1">
    <location>
        <begin position="12"/>
        <end position="33"/>
    </location>
</feature>
<evidence type="ECO:0000256" key="1">
    <source>
        <dbReference type="SAM" id="Phobius"/>
    </source>
</evidence>
<feature type="transmembrane region" description="Helical" evidence="1">
    <location>
        <begin position="123"/>
        <end position="143"/>
    </location>
</feature>
<organism evidence="2 3">
    <name type="scientific">Methanobrevibacter ruminantium (strain ATCC 35063 / DSM 1093 / JCM 13430 / OCM 146 / M1)</name>
    <name type="common">Methanobacterium ruminantium</name>
    <dbReference type="NCBI Taxonomy" id="634498"/>
    <lineage>
        <taxon>Archaea</taxon>
        <taxon>Methanobacteriati</taxon>
        <taxon>Methanobacteriota</taxon>
        <taxon>Methanomada group</taxon>
        <taxon>Methanobacteria</taxon>
        <taxon>Methanobacteriales</taxon>
        <taxon>Methanobacteriaceae</taxon>
        <taxon>Methanobrevibacter</taxon>
    </lineage>
</organism>
<dbReference type="HOGENOM" id="CLU_133049_1_0_2"/>
<dbReference type="eggNOG" id="arCOG06478">
    <property type="taxonomic scope" value="Archaea"/>
</dbReference>
<dbReference type="KEGG" id="mru:mru_1946"/>
<proteinExistence type="predicted"/>
<protein>
    <submittedName>
        <fullName evidence="2">Uncharacterized protein</fullName>
    </submittedName>
</protein>
<gene>
    <name evidence="2" type="ordered locus">mru_1946</name>
</gene>
<accession>D3E072</accession>
<sequence>MFIIFPLFSANLISIIIGISVLIFGIGLAYSSFITHEISGALSSVMGIFGIVMIIFGLCFIFAINAISFLVGLQFYIVAFMLIMIAVVGFLSDSNVARTGALLYLVLGIVILLIAMFAAENPILITIILGVILIAQGIMGLIYGNEI</sequence>
<dbReference type="EMBL" id="CP001719">
    <property type="protein sequence ID" value="ADC47796.1"/>
    <property type="molecule type" value="Genomic_DNA"/>
</dbReference>
<keyword evidence="3" id="KW-1185">Reference proteome</keyword>
<feature type="transmembrane region" description="Helical" evidence="1">
    <location>
        <begin position="73"/>
        <end position="92"/>
    </location>
</feature>
<evidence type="ECO:0000313" key="2">
    <source>
        <dbReference type="EMBL" id="ADC47796.1"/>
    </source>
</evidence>
<dbReference type="Proteomes" id="UP000008680">
    <property type="component" value="Chromosome"/>
</dbReference>